<dbReference type="PANTHER" id="PTHR30011">
    <property type="entry name" value="ALKANESULFONATE MONOOXYGENASE-RELATED"/>
    <property type="match status" value="1"/>
</dbReference>
<gene>
    <name evidence="2" type="ORF">UFOPK3674_01351</name>
</gene>
<dbReference type="Gene3D" id="3.20.20.30">
    <property type="entry name" value="Luciferase-like domain"/>
    <property type="match status" value="1"/>
</dbReference>
<proteinExistence type="predicted"/>
<dbReference type="PANTHER" id="PTHR30011:SF32">
    <property type="entry name" value="CONSERVED PROTEIN"/>
    <property type="match status" value="1"/>
</dbReference>
<dbReference type="SUPFAM" id="SSF51679">
    <property type="entry name" value="Bacterial luciferase-like"/>
    <property type="match status" value="1"/>
</dbReference>
<accession>A0A6J7IUR3</accession>
<dbReference type="GO" id="GO:0016705">
    <property type="term" value="F:oxidoreductase activity, acting on paired donors, with incorporation or reduction of molecular oxygen"/>
    <property type="evidence" value="ECO:0007669"/>
    <property type="project" value="InterPro"/>
</dbReference>
<feature type="domain" description="Luciferase-like" evidence="1">
    <location>
        <begin position="8"/>
        <end position="231"/>
    </location>
</feature>
<dbReference type="NCBIfam" id="TIGR03619">
    <property type="entry name" value="F420_Rv2161c"/>
    <property type="match status" value="1"/>
</dbReference>
<dbReference type="EMBL" id="CAFBMX010000006">
    <property type="protein sequence ID" value="CAB4933987.1"/>
    <property type="molecule type" value="Genomic_DNA"/>
</dbReference>
<dbReference type="Pfam" id="PF00296">
    <property type="entry name" value="Bac_luciferase"/>
    <property type="match status" value="1"/>
</dbReference>
<evidence type="ECO:0000313" key="2">
    <source>
        <dbReference type="EMBL" id="CAB4933987.1"/>
    </source>
</evidence>
<protein>
    <submittedName>
        <fullName evidence="2">Unannotated protein</fullName>
    </submittedName>
</protein>
<dbReference type="AlphaFoldDB" id="A0A6J7IUR3"/>
<name>A0A6J7IUR3_9ZZZZ</name>
<sequence>MRFSLWHSTGDPRDYIETAVAAEAVGFTSVAMHEGLFYPEVVSRPYPYTADGSRGWEPDAPFLEPMTLLAAVFARTTTLRAYTYVLKFSLHQPLLVARRVATLALISGNRFGLGVGQAVWPEEFAPVQMDFESRRPRMIEGIEIVRGALTGEWFEYHGEYYDFPRIMSSPGVSEPVPVYIGGHKGPSLRDAVDHADGWVGVPSTWEEAERCARRLHELLDERGRSRDEFEIHGGVMGAATVEEFHRLEELGYTDVVVSPAADYRSHEGELTTQEKIDWVGRFADEVITKM</sequence>
<organism evidence="2">
    <name type="scientific">freshwater metagenome</name>
    <dbReference type="NCBI Taxonomy" id="449393"/>
    <lineage>
        <taxon>unclassified sequences</taxon>
        <taxon>metagenomes</taxon>
        <taxon>ecological metagenomes</taxon>
    </lineage>
</organism>
<dbReference type="InterPro" id="IPR036661">
    <property type="entry name" value="Luciferase-like_sf"/>
</dbReference>
<evidence type="ECO:0000259" key="1">
    <source>
        <dbReference type="Pfam" id="PF00296"/>
    </source>
</evidence>
<dbReference type="InterPro" id="IPR019921">
    <property type="entry name" value="Lucif-like_OxRdtase_Rv2161c"/>
</dbReference>
<dbReference type="InterPro" id="IPR051260">
    <property type="entry name" value="Diverse_substr_monoxygenases"/>
</dbReference>
<dbReference type="InterPro" id="IPR011251">
    <property type="entry name" value="Luciferase-like_dom"/>
</dbReference>
<reference evidence="2" key="1">
    <citation type="submission" date="2020-05" db="EMBL/GenBank/DDBJ databases">
        <authorList>
            <person name="Chiriac C."/>
            <person name="Salcher M."/>
            <person name="Ghai R."/>
            <person name="Kavagutti S V."/>
        </authorList>
    </citation>
    <scope>NUCLEOTIDE SEQUENCE</scope>
</reference>